<organism evidence="11 12">
    <name type="scientific">Mizuhopecten yessoensis</name>
    <name type="common">Japanese scallop</name>
    <name type="synonym">Patinopecten yessoensis</name>
    <dbReference type="NCBI Taxonomy" id="6573"/>
    <lineage>
        <taxon>Eukaryota</taxon>
        <taxon>Metazoa</taxon>
        <taxon>Spiralia</taxon>
        <taxon>Lophotrochozoa</taxon>
        <taxon>Mollusca</taxon>
        <taxon>Bivalvia</taxon>
        <taxon>Autobranchia</taxon>
        <taxon>Pteriomorphia</taxon>
        <taxon>Pectinida</taxon>
        <taxon>Pectinoidea</taxon>
        <taxon>Pectinidae</taxon>
        <taxon>Mizuhopecten</taxon>
    </lineage>
</organism>
<feature type="transmembrane region" description="Helical" evidence="7">
    <location>
        <begin position="161"/>
        <end position="182"/>
    </location>
</feature>
<feature type="domain" description="Concentrative nucleoside transporter C-terminal" evidence="9">
    <location>
        <begin position="379"/>
        <end position="622"/>
    </location>
</feature>
<evidence type="ECO:0000259" key="10">
    <source>
        <dbReference type="Pfam" id="PF07670"/>
    </source>
</evidence>
<evidence type="ECO:0000259" key="8">
    <source>
        <dbReference type="Pfam" id="PF01773"/>
    </source>
</evidence>
<comment type="caution">
    <text evidence="11">The sequence shown here is derived from an EMBL/GenBank/DDBJ whole genome shotgun (WGS) entry which is preliminary data.</text>
</comment>
<feature type="transmembrane region" description="Helical" evidence="7">
    <location>
        <begin position="114"/>
        <end position="133"/>
    </location>
</feature>
<keyword evidence="12" id="KW-1185">Reference proteome</keyword>
<dbReference type="Pfam" id="PF07670">
    <property type="entry name" value="Gate"/>
    <property type="match status" value="1"/>
</dbReference>
<feature type="transmembrane region" description="Helical" evidence="7">
    <location>
        <begin position="274"/>
        <end position="296"/>
    </location>
</feature>
<gene>
    <name evidence="11" type="ORF">KP79_PYT15110</name>
</gene>
<evidence type="ECO:0000313" key="12">
    <source>
        <dbReference type="Proteomes" id="UP000242188"/>
    </source>
</evidence>
<feature type="transmembrane region" description="Helical" evidence="7">
    <location>
        <begin position="604"/>
        <end position="624"/>
    </location>
</feature>
<evidence type="ECO:0000256" key="7">
    <source>
        <dbReference type="SAM" id="Phobius"/>
    </source>
</evidence>
<proteinExistence type="inferred from homology"/>
<comment type="similarity">
    <text evidence="2">Belongs to the concentrative nucleoside transporter (CNT) (TC 2.A.41) family.</text>
</comment>
<dbReference type="PANTHER" id="PTHR10590:SF4">
    <property type="entry name" value="SOLUTE CARRIER FAMILY 28 MEMBER 3"/>
    <property type="match status" value="1"/>
</dbReference>
<evidence type="ECO:0000256" key="5">
    <source>
        <dbReference type="ARBA" id="ARBA00022989"/>
    </source>
</evidence>
<feature type="transmembrane region" description="Helical" evidence="7">
    <location>
        <begin position="470"/>
        <end position="492"/>
    </location>
</feature>
<evidence type="ECO:0000313" key="11">
    <source>
        <dbReference type="EMBL" id="OWF44492.1"/>
    </source>
</evidence>
<dbReference type="PANTHER" id="PTHR10590">
    <property type="entry name" value="SODIUM/NUCLEOSIDE COTRANSPORTER"/>
    <property type="match status" value="1"/>
</dbReference>
<dbReference type="Proteomes" id="UP000242188">
    <property type="component" value="Unassembled WGS sequence"/>
</dbReference>
<dbReference type="Pfam" id="PF01773">
    <property type="entry name" value="Nucleos_tra2_N"/>
    <property type="match status" value="1"/>
</dbReference>
<protein>
    <submittedName>
        <fullName evidence="11">Solute carrier family 28 member 3</fullName>
    </submittedName>
</protein>
<comment type="subcellular location">
    <subcellularLocation>
        <location evidence="1">Cell membrane</location>
        <topology evidence="1">Multi-pass membrane protein</topology>
    </subcellularLocation>
</comment>
<feature type="transmembrane region" description="Helical" evidence="7">
    <location>
        <begin position="570"/>
        <end position="592"/>
    </location>
</feature>
<evidence type="ECO:0000259" key="9">
    <source>
        <dbReference type="Pfam" id="PF07662"/>
    </source>
</evidence>
<dbReference type="OrthoDB" id="6075923at2759"/>
<evidence type="ECO:0000256" key="3">
    <source>
        <dbReference type="ARBA" id="ARBA00022475"/>
    </source>
</evidence>
<feature type="domain" description="Concentrative nucleoside transporter N-terminal" evidence="8">
    <location>
        <begin position="196"/>
        <end position="268"/>
    </location>
</feature>
<name>A0A210Q6X6_MIZYE</name>
<feature type="transmembrane region" description="Helical" evidence="7">
    <location>
        <begin position="87"/>
        <end position="108"/>
    </location>
</feature>
<dbReference type="InterPro" id="IPR011657">
    <property type="entry name" value="CNT_C_dom"/>
</dbReference>
<sequence length="628" mass="69606">MNSETEVEMVTEEDLKAHREHLMICDEDKGQEDENIADSTTEVGIVIGDDSRDDRSVPSLSPLGIIIRVRRSCDRYFKKNKHRVNQAIKVILLLGYLAYFVYAMIYRFGDEGSVRLMVGTVLVILGYVVRIVFVKIGPPVSSSLQSTKCVIKITRHIQRRYVFLQRMVSMIAVLAIFIYILVEVFIEFPSNVISAVGLVVFIMIMFFFSKDPAKVVWRPVLWGLLLQFIFALVVLRSTWGYGAFDWLAQRITEYLKHSDIGANFVFGPALDQHLFAFTVLPVIVFFSATISVLYYLGWIQVLIRGIAVVMEHSLGISAMESLHAAFNIFVGWAETTTFLRPFFDDMTLPELHTVMTNGFATVSGSTLVVYHMYGAPANHLLSASVMSAPAALALSKLFYPDDKVRRSKVTLDKKGHGQNIIDAASIGAIGAVSIVAYILVSVLAFFSLLGFCNATLEWLGDRVGLTPPDYPVLSFQLICSYLFWPLVFLMGVEPADCHVAARMVGIKTFINEFFAYEDLGEVIRNGQKFRNFNGTWHLDTTGNIVMDTPGNATILIGGVMSARSEVITTYALCGFSNMTALGIMIGALTAVAPSRKEDIVRVSFRALISGCMACFITACVAGLLTTAQ</sequence>
<dbReference type="InterPro" id="IPR002668">
    <property type="entry name" value="CNT_N_dom"/>
</dbReference>
<evidence type="ECO:0000256" key="1">
    <source>
        <dbReference type="ARBA" id="ARBA00004651"/>
    </source>
</evidence>
<dbReference type="EMBL" id="NEDP02004772">
    <property type="protein sequence ID" value="OWF44492.1"/>
    <property type="molecule type" value="Genomic_DNA"/>
</dbReference>
<keyword evidence="6 7" id="KW-0472">Membrane</keyword>
<reference evidence="11 12" key="1">
    <citation type="journal article" date="2017" name="Nat. Ecol. Evol.">
        <title>Scallop genome provides insights into evolution of bilaterian karyotype and development.</title>
        <authorList>
            <person name="Wang S."/>
            <person name="Zhang J."/>
            <person name="Jiao W."/>
            <person name="Li J."/>
            <person name="Xun X."/>
            <person name="Sun Y."/>
            <person name="Guo X."/>
            <person name="Huan P."/>
            <person name="Dong B."/>
            <person name="Zhang L."/>
            <person name="Hu X."/>
            <person name="Sun X."/>
            <person name="Wang J."/>
            <person name="Zhao C."/>
            <person name="Wang Y."/>
            <person name="Wang D."/>
            <person name="Huang X."/>
            <person name="Wang R."/>
            <person name="Lv J."/>
            <person name="Li Y."/>
            <person name="Zhang Z."/>
            <person name="Liu B."/>
            <person name="Lu W."/>
            <person name="Hui Y."/>
            <person name="Liang J."/>
            <person name="Zhou Z."/>
            <person name="Hou R."/>
            <person name="Li X."/>
            <person name="Liu Y."/>
            <person name="Li H."/>
            <person name="Ning X."/>
            <person name="Lin Y."/>
            <person name="Zhao L."/>
            <person name="Xing Q."/>
            <person name="Dou J."/>
            <person name="Li Y."/>
            <person name="Mao J."/>
            <person name="Guo H."/>
            <person name="Dou H."/>
            <person name="Li T."/>
            <person name="Mu C."/>
            <person name="Jiang W."/>
            <person name="Fu Q."/>
            <person name="Fu X."/>
            <person name="Miao Y."/>
            <person name="Liu J."/>
            <person name="Yu Q."/>
            <person name="Li R."/>
            <person name="Liao H."/>
            <person name="Li X."/>
            <person name="Kong Y."/>
            <person name="Jiang Z."/>
            <person name="Chourrout D."/>
            <person name="Li R."/>
            <person name="Bao Z."/>
        </authorList>
    </citation>
    <scope>NUCLEOTIDE SEQUENCE [LARGE SCALE GENOMIC DNA]</scope>
    <source>
        <strain evidence="11 12">PY_sf001</strain>
    </source>
</reference>
<dbReference type="AlphaFoldDB" id="A0A210Q6X6"/>
<keyword evidence="4 7" id="KW-0812">Transmembrane</keyword>
<dbReference type="InterPro" id="IPR008276">
    <property type="entry name" value="C_nuclsd_transpt"/>
</dbReference>
<keyword evidence="3" id="KW-1003">Cell membrane</keyword>
<evidence type="ECO:0000256" key="6">
    <source>
        <dbReference type="ARBA" id="ARBA00023136"/>
    </source>
</evidence>
<dbReference type="Pfam" id="PF07662">
    <property type="entry name" value="Nucleos_tra2_C"/>
    <property type="match status" value="1"/>
</dbReference>
<accession>A0A210Q6X6</accession>
<feature type="transmembrane region" description="Helical" evidence="7">
    <location>
        <begin position="220"/>
        <end position="239"/>
    </location>
</feature>
<dbReference type="GO" id="GO:0005886">
    <property type="term" value="C:plasma membrane"/>
    <property type="evidence" value="ECO:0007669"/>
    <property type="project" value="UniProtKB-SubCell"/>
</dbReference>
<feature type="domain" description="Nucleoside transporter/FeoB GTPase Gate" evidence="10">
    <location>
        <begin position="277"/>
        <end position="372"/>
    </location>
</feature>
<feature type="transmembrane region" description="Helical" evidence="7">
    <location>
        <begin position="420"/>
        <end position="450"/>
    </location>
</feature>
<dbReference type="InterPro" id="IPR011642">
    <property type="entry name" value="Gate_dom"/>
</dbReference>
<keyword evidence="5 7" id="KW-1133">Transmembrane helix</keyword>
<dbReference type="GO" id="GO:0005415">
    <property type="term" value="F:nucleoside:sodium symporter activity"/>
    <property type="evidence" value="ECO:0007669"/>
    <property type="project" value="TreeGrafter"/>
</dbReference>
<evidence type="ECO:0000256" key="2">
    <source>
        <dbReference type="ARBA" id="ARBA00009033"/>
    </source>
</evidence>
<evidence type="ECO:0000256" key="4">
    <source>
        <dbReference type="ARBA" id="ARBA00022692"/>
    </source>
</evidence>
<feature type="transmembrane region" description="Helical" evidence="7">
    <location>
        <begin position="188"/>
        <end position="208"/>
    </location>
</feature>